<dbReference type="RefSeq" id="WP_121198149.1">
    <property type="nucleotide sequence ID" value="NZ_RBKU01000001.1"/>
</dbReference>
<dbReference type="GO" id="GO:0051082">
    <property type="term" value="F:unfolded protein binding"/>
    <property type="evidence" value="ECO:0007669"/>
    <property type="project" value="InterPro"/>
</dbReference>
<dbReference type="EMBL" id="RBKU01000001">
    <property type="protein sequence ID" value="RKR82559.1"/>
    <property type="molecule type" value="Genomic_DNA"/>
</dbReference>
<dbReference type="GO" id="GO:0005829">
    <property type="term" value="C:cytosol"/>
    <property type="evidence" value="ECO:0007669"/>
    <property type="project" value="TreeGrafter"/>
</dbReference>
<protein>
    <submittedName>
        <fullName evidence="4">Periplasmic chaperone for outer membrane proteins Skp</fullName>
    </submittedName>
</protein>
<evidence type="ECO:0000256" key="1">
    <source>
        <dbReference type="ARBA" id="ARBA00009091"/>
    </source>
</evidence>
<gene>
    <name evidence="4" type="ORF">BDD43_2744</name>
</gene>
<organism evidence="4 5">
    <name type="scientific">Mucilaginibacter gracilis</name>
    <dbReference type="NCBI Taxonomy" id="423350"/>
    <lineage>
        <taxon>Bacteria</taxon>
        <taxon>Pseudomonadati</taxon>
        <taxon>Bacteroidota</taxon>
        <taxon>Sphingobacteriia</taxon>
        <taxon>Sphingobacteriales</taxon>
        <taxon>Sphingobacteriaceae</taxon>
        <taxon>Mucilaginibacter</taxon>
    </lineage>
</organism>
<dbReference type="Gene3D" id="3.30.910.20">
    <property type="entry name" value="Skp domain"/>
    <property type="match status" value="1"/>
</dbReference>
<keyword evidence="5" id="KW-1185">Reference proteome</keyword>
<dbReference type="AlphaFoldDB" id="A0A495J3H3"/>
<proteinExistence type="inferred from homology"/>
<comment type="caution">
    <text evidence="4">The sequence shown here is derived from an EMBL/GenBank/DDBJ whole genome shotgun (WGS) entry which is preliminary data.</text>
</comment>
<reference evidence="4 5" key="1">
    <citation type="submission" date="2018-10" db="EMBL/GenBank/DDBJ databases">
        <title>Genomic Encyclopedia of Archaeal and Bacterial Type Strains, Phase II (KMG-II): from individual species to whole genera.</title>
        <authorList>
            <person name="Goeker M."/>
        </authorList>
    </citation>
    <scope>NUCLEOTIDE SEQUENCE [LARGE SCALE GENOMIC DNA]</scope>
    <source>
        <strain evidence="4 5">DSM 18602</strain>
    </source>
</reference>
<dbReference type="InterPro" id="IPR005632">
    <property type="entry name" value="Chaperone_Skp"/>
</dbReference>
<dbReference type="PANTHER" id="PTHR35089">
    <property type="entry name" value="CHAPERONE PROTEIN SKP"/>
    <property type="match status" value="1"/>
</dbReference>
<dbReference type="Proteomes" id="UP000268007">
    <property type="component" value="Unassembled WGS sequence"/>
</dbReference>
<evidence type="ECO:0000313" key="4">
    <source>
        <dbReference type="EMBL" id="RKR82559.1"/>
    </source>
</evidence>
<dbReference type="PANTHER" id="PTHR35089:SF1">
    <property type="entry name" value="CHAPERONE PROTEIN SKP"/>
    <property type="match status" value="1"/>
</dbReference>
<evidence type="ECO:0000256" key="2">
    <source>
        <dbReference type="ARBA" id="ARBA00022729"/>
    </source>
</evidence>
<feature type="signal peptide" evidence="3">
    <location>
        <begin position="1"/>
        <end position="24"/>
    </location>
</feature>
<accession>A0A495J3H3</accession>
<evidence type="ECO:0000256" key="3">
    <source>
        <dbReference type="SAM" id="SignalP"/>
    </source>
</evidence>
<dbReference type="SMART" id="SM00935">
    <property type="entry name" value="OmpH"/>
    <property type="match status" value="1"/>
</dbReference>
<comment type="similarity">
    <text evidence="1">Belongs to the Skp family.</text>
</comment>
<keyword evidence="2 3" id="KW-0732">Signal</keyword>
<dbReference type="SUPFAM" id="SSF111384">
    <property type="entry name" value="OmpH-like"/>
    <property type="match status" value="1"/>
</dbReference>
<feature type="chain" id="PRO_5019727232" evidence="3">
    <location>
        <begin position="25"/>
        <end position="171"/>
    </location>
</feature>
<dbReference type="GO" id="GO:0050821">
    <property type="term" value="P:protein stabilization"/>
    <property type="evidence" value="ECO:0007669"/>
    <property type="project" value="TreeGrafter"/>
</dbReference>
<dbReference type="Pfam" id="PF03938">
    <property type="entry name" value="OmpH"/>
    <property type="match status" value="1"/>
</dbReference>
<sequence length="171" mass="18896">MKKLLKVVLVAGCMLFTGNMIANAQSKIGHVNFNAIIDQMPDTKVISAQLQAYQKTFIDQLTVMQSELQVKANAYDTQKATMTDAVRQLKEGELQDIQKRMQDYQTTAGQKVDAKKEELGKPLFDKVRLAISAVAKEKGYGYVIDSSQNELLVAPDGDDLMAAVKLKLGLK</sequence>
<dbReference type="OrthoDB" id="1524711at2"/>
<evidence type="ECO:0000313" key="5">
    <source>
        <dbReference type="Proteomes" id="UP000268007"/>
    </source>
</evidence>
<name>A0A495J3H3_9SPHI</name>
<dbReference type="InterPro" id="IPR024930">
    <property type="entry name" value="Skp_dom_sf"/>
</dbReference>